<dbReference type="EMBL" id="AHOM02000004">
    <property type="protein sequence ID" value="EJZ42729.1"/>
    <property type="molecule type" value="Genomic_DNA"/>
</dbReference>
<proteinExistence type="predicted"/>
<accession>A0ABP2RH71</accession>
<reference evidence="1 2" key="1">
    <citation type="submission" date="2012-08" db="EMBL/GenBank/DDBJ databases">
        <authorList>
            <person name="Harkins D.M."/>
            <person name="Durkin A.S."/>
            <person name="Selengut J.D."/>
            <person name="Sanka R."/>
            <person name="DePew J."/>
            <person name="Purushe J."/>
            <person name="Matthias M.A."/>
            <person name="Vinetz J.M."/>
            <person name="Sutton G.G."/>
            <person name="Nelson W.C."/>
            <person name="Fouts D.E."/>
        </authorList>
    </citation>
    <scope>NUCLEOTIDE SEQUENCE [LARGE SCALE GENOMIC DNA]</scope>
    <source>
        <strain evidence="1 2">MMD4847</strain>
    </source>
</reference>
<sequence length="147" mass="16864">MGEALVWLFRIMFAVEDHYIESGKHLPKHIEAQCPNFGILSPGPDFTSAKVEEDPTKIWVKTAKGVLEAVPSHTATDALKISNSREMREFMVVYERICGKGQPSFYDIIPYIEKESLRACLDKANVNRYLDPRAESKCYEDWNSNRH</sequence>
<keyword evidence="2" id="KW-1185">Reference proteome</keyword>
<organism evidence="1 2">
    <name type="scientific">Leptospira licerasiae str. MMD4847</name>
    <dbReference type="NCBI Taxonomy" id="1049971"/>
    <lineage>
        <taxon>Bacteria</taxon>
        <taxon>Pseudomonadati</taxon>
        <taxon>Spirochaetota</taxon>
        <taxon>Spirochaetia</taxon>
        <taxon>Leptospirales</taxon>
        <taxon>Leptospiraceae</taxon>
        <taxon>Leptospira</taxon>
    </lineage>
</organism>
<protein>
    <submittedName>
        <fullName evidence="1">Uncharacterized protein</fullName>
    </submittedName>
</protein>
<name>A0ABP2RH71_9LEPT</name>
<dbReference type="RefSeq" id="WP_008590085.1">
    <property type="nucleotide sequence ID" value="NZ_AHOM02000004.1"/>
</dbReference>
<evidence type="ECO:0000313" key="1">
    <source>
        <dbReference type="EMBL" id="EJZ42729.1"/>
    </source>
</evidence>
<comment type="caution">
    <text evidence="1">The sequence shown here is derived from an EMBL/GenBank/DDBJ whole genome shotgun (WGS) entry which is preliminary data.</text>
</comment>
<gene>
    <name evidence="1" type="ORF">LEP1GSC178_3591</name>
</gene>
<dbReference type="Proteomes" id="UP000018720">
    <property type="component" value="Unassembled WGS sequence"/>
</dbReference>
<evidence type="ECO:0000313" key="2">
    <source>
        <dbReference type="Proteomes" id="UP000018720"/>
    </source>
</evidence>